<protein>
    <submittedName>
        <fullName evidence="9">GMC family oxidoreductase N-terminal domain-containing protein</fullName>
    </submittedName>
</protein>
<reference evidence="9 10" key="1">
    <citation type="submission" date="2020-06" db="EMBL/GenBank/DDBJ databases">
        <title>Schlegella sp. ID0723 isolated from air conditioner.</title>
        <authorList>
            <person name="Kim D.Y."/>
            <person name="Kim D.-U."/>
        </authorList>
    </citation>
    <scope>NUCLEOTIDE SEQUENCE [LARGE SCALE GENOMIC DNA]</scope>
    <source>
        <strain evidence="9 10">ID0723</strain>
    </source>
</reference>
<dbReference type="Gene3D" id="3.50.50.60">
    <property type="entry name" value="FAD/NAD(P)-binding domain"/>
    <property type="match status" value="1"/>
</dbReference>
<dbReference type="SUPFAM" id="SSF51905">
    <property type="entry name" value="FAD/NAD(P)-binding domain"/>
    <property type="match status" value="1"/>
</dbReference>
<gene>
    <name evidence="9" type="ORF">HQN59_03005</name>
</gene>
<dbReference type="Gene3D" id="3.30.560.10">
    <property type="entry name" value="Glucose Oxidase, domain 3"/>
    <property type="match status" value="1"/>
</dbReference>
<dbReference type="PROSITE" id="PS00624">
    <property type="entry name" value="GMC_OXRED_2"/>
    <property type="match status" value="1"/>
</dbReference>
<dbReference type="GO" id="GO:0050660">
    <property type="term" value="F:flavin adenine dinucleotide binding"/>
    <property type="evidence" value="ECO:0007669"/>
    <property type="project" value="InterPro"/>
</dbReference>
<evidence type="ECO:0000313" key="10">
    <source>
        <dbReference type="Proteomes" id="UP000529637"/>
    </source>
</evidence>
<keyword evidence="10" id="KW-1185">Reference proteome</keyword>
<evidence type="ECO:0000256" key="5">
    <source>
        <dbReference type="PIRSR" id="PIRSR000137-2"/>
    </source>
</evidence>
<dbReference type="SUPFAM" id="SSF54373">
    <property type="entry name" value="FAD-linked reductases, C-terminal domain"/>
    <property type="match status" value="1"/>
</dbReference>
<evidence type="ECO:0000256" key="4">
    <source>
        <dbReference type="ARBA" id="ARBA00022827"/>
    </source>
</evidence>
<dbReference type="GO" id="GO:0016614">
    <property type="term" value="F:oxidoreductase activity, acting on CH-OH group of donors"/>
    <property type="evidence" value="ECO:0007669"/>
    <property type="project" value="InterPro"/>
</dbReference>
<dbReference type="AlphaFoldDB" id="A0A7Y6NKA3"/>
<dbReference type="Pfam" id="PF00732">
    <property type="entry name" value="GMC_oxred_N"/>
    <property type="match status" value="1"/>
</dbReference>
<evidence type="ECO:0000256" key="2">
    <source>
        <dbReference type="ARBA" id="ARBA00010790"/>
    </source>
</evidence>
<dbReference type="PIRSF" id="PIRSF000137">
    <property type="entry name" value="Alcohol_oxidase"/>
    <property type="match status" value="1"/>
</dbReference>
<keyword evidence="3 6" id="KW-0285">Flavoprotein</keyword>
<feature type="binding site" evidence="5">
    <location>
        <position position="221"/>
    </location>
    <ligand>
        <name>FAD</name>
        <dbReference type="ChEBI" id="CHEBI:57692"/>
    </ligand>
</feature>
<accession>A0A7Y6NKA3</accession>
<dbReference type="InterPro" id="IPR036188">
    <property type="entry name" value="FAD/NAD-bd_sf"/>
</dbReference>
<name>A0A7Y6NKA3_9BURK</name>
<evidence type="ECO:0000256" key="6">
    <source>
        <dbReference type="RuleBase" id="RU003968"/>
    </source>
</evidence>
<proteinExistence type="inferred from homology"/>
<dbReference type="PANTHER" id="PTHR11552:SF147">
    <property type="entry name" value="CHOLINE DEHYDROGENASE, MITOCHONDRIAL"/>
    <property type="match status" value="1"/>
</dbReference>
<evidence type="ECO:0000259" key="8">
    <source>
        <dbReference type="PROSITE" id="PS00624"/>
    </source>
</evidence>
<dbReference type="Pfam" id="PF05199">
    <property type="entry name" value="GMC_oxred_C"/>
    <property type="match status" value="1"/>
</dbReference>
<dbReference type="InterPro" id="IPR000172">
    <property type="entry name" value="GMC_OxRdtase_N"/>
</dbReference>
<keyword evidence="4 5" id="KW-0274">FAD</keyword>
<evidence type="ECO:0000256" key="1">
    <source>
        <dbReference type="ARBA" id="ARBA00001974"/>
    </source>
</evidence>
<dbReference type="InterPro" id="IPR007867">
    <property type="entry name" value="GMC_OxRtase_C"/>
</dbReference>
<evidence type="ECO:0000259" key="7">
    <source>
        <dbReference type="PROSITE" id="PS00623"/>
    </source>
</evidence>
<sequence>MTAAGYDYIVVGAGSAGCVLANRLSADPACRVLLVEAGRDARHFWLRLPVGYFRSIYDPRFSWQFPLEPEASTANRPIAWPRGKALGGSSVINGLLYIRGQHADFDDWADRYGAAGWRYRDVLPYFKRSEAYEGGASEWHGADGELGVSDLRNDHPYCEAWLAAGAEAGYPLTADFNGAQSDGLGRYQLTLRGHWRCDAATAFLAPVRQRANLTVLTGVQVTRVVVEHGRATGIEWVRADSNAATAAANGVTATAAHGDARADAEVIVAAGALQSPHLLQLSGIGLAALLQRHGVPVVVDAPDVGANLQDHYQARVIVKLKERRSLNDDVRNPLRLAQMGAQWLFGRRGPLTVGAGQVGGLVATEHASGGRADVLFNVMPLSVDKPGDPLHRFSGFSASAAQCRPESTGSVELASADPLALPRIRAGYLTHPHDAKVLVAGLRILREIYAQPAFRGLVTGVEYLPGNDVASADALEAFARAKGGTVFHPAGTCRMGGDARSVVDARLRVRGVERLRVIDASVMPRVVSTNTNAAAIMIGEKGAALVLEDAGTLRRDGTREAAEAAPA</sequence>
<comment type="caution">
    <text evidence="9">The sequence shown here is derived from an EMBL/GenBank/DDBJ whole genome shotgun (WGS) entry which is preliminary data.</text>
</comment>
<feature type="domain" description="Glucose-methanol-choline oxidoreductase N-terminal" evidence="8">
    <location>
        <begin position="271"/>
        <end position="285"/>
    </location>
</feature>
<dbReference type="PANTHER" id="PTHR11552">
    <property type="entry name" value="GLUCOSE-METHANOL-CHOLINE GMC OXIDOREDUCTASE"/>
    <property type="match status" value="1"/>
</dbReference>
<evidence type="ECO:0000313" key="9">
    <source>
        <dbReference type="EMBL" id="NUZ04722.1"/>
    </source>
</evidence>
<organism evidence="9 10">
    <name type="scientific">Piscinibacter koreensis</name>
    <dbReference type="NCBI Taxonomy" id="2742824"/>
    <lineage>
        <taxon>Bacteria</taxon>
        <taxon>Pseudomonadati</taxon>
        <taxon>Pseudomonadota</taxon>
        <taxon>Betaproteobacteria</taxon>
        <taxon>Burkholderiales</taxon>
        <taxon>Sphaerotilaceae</taxon>
        <taxon>Piscinibacter</taxon>
    </lineage>
</organism>
<dbReference type="Proteomes" id="UP000529637">
    <property type="component" value="Unassembled WGS sequence"/>
</dbReference>
<feature type="domain" description="Glucose-methanol-choline oxidoreductase N-terminal" evidence="7">
    <location>
        <begin position="83"/>
        <end position="106"/>
    </location>
</feature>
<evidence type="ECO:0000256" key="3">
    <source>
        <dbReference type="ARBA" id="ARBA00022630"/>
    </source>
</evidence>
<comment type="cofactor">
    <cofactor evidence="1 5">
        <name>FAD</name>
        <dbReference type="ChEBI" id="CHEBI:57692"/>
    </cofactor>
</comment>
<comment type="similarity">
    <text evidence="2 6">Belongs to the GMC oxidoreductase family.</text>
</comment>
<dbReference type="RefSeq" id="WP_176065875.1">
    <property type="nucleotide sequence ID" value="NZ_JABWMJ010000001.1"/>
</dbReference>
<dbReference type="EMBL" id="JABWMJ010000001">
    <property type="protein sequence ID" value="NUZ04722.1"/>
    <property type="molecule type" value="Genomic_DNA"/>
</dbReference>
<dbReference type="InterPro" id="IPR012132">
    <property type="entry name" value="GMC_OxRdtase"/>
</dbReference>
<dbReference type="PROSITE" id="PS00623">
    <property type="entry name" value="GMC_OXRED_1"/>
    <property type="match status" value="1"/>
</dbReference>